<name>A0A2A9ND52_9AGAR</name>
<reference evidence="1 2" key="1">
    <citation type="submission" date="2014-02" db="EMBL/GenBank/DDBJ databases">
        <title>Transposable element dynamics among asymbiotic and ectomycorrhizal Amanita fungi.</title>
        <authorList>
            <consortium name="DOE Joint Genome Institute"/>
            <person name="Hess J."/>
            <person name="Skrede I."/>
            <person name="Wolfe B."/>
            <person name="LaButti K."/>
            <person name="Ohm R.A."/>
            <person name="Grigoriev I.V."/>
            <person name="Pringle A."/>
        </authorList>
    </citation>
    <scope>NUCLEOTIDE SEQUENCE [LARGE SCALE GENOMIC DNA]</scope>
    <source>
        <strain evidence="1 2">SKay4041</strain>
    </source>
</reference>
<evidence type="ECO:0000313" key="2">
    <source>
        <dbReference type="Proteomes" id="UP000242287"/>
    </source>
</evidence>
<accession>A0A2A9ND52</accession>
<dbReference type="AlphaFoldDB" id="A0A2A9ND52"/>
<protein>
    <submittedName>
        <fullName evidence="1">Uncharacterized protein</fullName>
    </submittedName>
</protein>
<evidence type="ECO:0000313" key="1">
    <source>
        <dbReference type="EMBL" id="PFH47998.1"/>
    </source>
</evidence>
<gene>
    <name evidence="1" type="ORF">AMATHDRAFT_6220</name>
</gene>
<sequence>MRTRLVPLRLPSQPLLTFRSTEILIGPSLWRERLKTRRITSSPCNTSSKLQSAHFSLHFEKADFLSVNHSELVPNFWSQLLDGAGFMQRKGDANLDIKPENFAVMPGLASRVKSRKKGGLGLGCAREGIIMDCSVCLHGLEGFCIMALAWKLVDEDPELCPLLGALGVGFQQEEENARRKSTAWTPSATVFIKHPS</sequence>
<organism evidence="1 2">
    <name type="scientific">Amanita thiersii Skay4041</name>
    <dbReference type="NCBI Taxonomy" id="703135"/>
    <lineage>
        <taxon>Eukaryota</taxon>
        <taxon>Fungi</taxon>
        <taxon>Dikarya</taxon>
        <taxon>Basidiomycota</taxon>
        <taxon>Agaricomycotina</taxon>
        <taxon>Agaricomycetes</taxon>
        <taxon>Agaricomycetidae</taxon>
        <taxon>Agaricales</taxon>
        <taxon>Pluteineae</taxon>
        <taxon>Amanitaceae</taxon>
        <taxon>Amanita</taxon>
    </lineage>
</organism>
<dbReference type="Proteomes" id="UP000242287">
    <property type="component" value="Unassembled WGS sequence"/>
</dbReference>
<dbReference type="EMBL" id="KZ302081">
    <property type="protein sequence ID" value="PFH47998.1"/>
    <property type="molecule type" value="Genomic_DNA"/>
</dbReference>
<keyword evidence="2" id="KW-1185">Reference proteome</keyword>
<proteinExistence type="predicted"/>